<dbReference type="AlphaFoldDB" id="A0A7N0T5Q7"/>
<dbReference type="Gene3D" id="2.60.40.150">
    <property type="entry name" value="C2 domain"/>
    <property type="match status" value="1"/>
</dbReference>
<keyword evidence="3" id="KW-1185">Reference proteome</keyword>
<dbReference type="Gramene" id="Kaladp0024s0110.1.v1.1">
    <property type="protein sequence ID" value="Kaladp0024s0110.1.v1.1"/>
    <property type="gene ID" value="Kaladp0024s0110.v1.1"/>
</dbReference>
<name>A0A7N0T5Q7_KALFE</name>
<dbReference type="EnsemblPlants" id="Kaladp0024s0110.1.v1.1">
    <property type="protein sequence ID" value="Kaladp0024s0110.1.v1.1"/>
    <property type="gene ID" value="Kaladp0024s0110.v1.1"/>
</dbReference>
<evidence type="ECO:0000259" key="1">
    <source>
        <dbReference type="SMART" id="SM00142"/>
    </source>
</evidence>
<sequence>MSGNEYKVERFFLSCDINLRVTFRIERLEGKLPSVKRPISEAGDLEERKPELYVECRLYIDGAPFGLPYKTRLVSSGPSYSWSELITLSTKYRDLTAHSQLAFTEVKLIFTVLLSEASHYKGLQKGICNFDCKRHEHSRFVFPQRS</sequence>
<dbReference type="Pfam" id="PF00792">
    <property type="entry name" value="PI3K_C2"/>
    <property type="match status" value="1"/>
</dbReference>
<dbReference type="Proteomes" id="UP000594263">
    <property type="component" value="Unplaced"/>
</dbReference>
<organism evidence="2 3">
    <name type="scientific">Kalanchoe fedtschenkoi</name>
    <name type="common">Lavender scallops</name>
    <name type="synonym">South American air plant</name>
    <dbReference type="NCBI Taxonomy" id="63787"/>
    <lineage>
        <taxon>Eukaryota</taxon>
        <taxon>Viridiplantae</taxon>
        <taxon>Streptophyta</taxon>
        <taxon>Embryophyta</taxon>
        <taxon>Tracheophyta</taxon>
        <taxon>Spermatophyta</taxon>
        <taxon>Magnoliopsida</taxon>
        <taxon>eudicotyledons</taxon>
        <taxon>Gunneridae</taxon>
        <taxon>Pentapetalae</taxon>
        <taxon>Saxifragales</taxon>
        <taxon>Crassulaceae</taxon>
        <taxon>Kalanchoe</taxon>
    </lineage>
</organism>
<feature type="domain" description="C2 PI3K-type" evidence="1">
    <location>
        <begin position="23"/>
        <end position="124"/>
    </location>
</feature>
<accession>A0A7N0T5Q7</accession>
<evidence type="ECO:0000313" key="2">
    <source>
        <dbReference type="EnsemblPlants" id="Kaladp0024s0110.1.v1.1"/>
    </source>
</evidence>
<dbReference type="InterPro" id="IPR002420">
    <property type="entry name" value="PI3K-type_C2_dom"/>
</dbReference>
<evidence type="ECO:0000313" key="3">
    <source>
        <dbReference type="Proteomes" id="UP000594263"/>
    </source>
</evidence>
<reference evidence="2" key="1">
    <citation type="submission" date="2021-01" db="UniProtKB">
        <authorList>
            <consortium name="EnsemblPlants"/>
        </authorList>
    </citation>
    <scope>IDENTIFICATION</scope>
</reference>
<protein>
    <recommendedName>
        <fullName evidence="1">C2 PI3K-type domain-containing protein</fullName>
    </recommendedName>
</protein>
<dbReference type="InterPro" id="IPR035892">
    <property type="entry name" value="C2_domain_sf"/>
</dbReference>
<dbReference type="SUPFAM" id="SSF49562">
    <property type="entry name" value="C2 domain (Calcium/lipid-binding domain, CaLB)"/>
    <property type="match status" value="1"/>
</dbReference>
<proteinExistence type="predicted"/>
<dbReference type="SMART" id="SM00142">
    <property type="entry name" value="PI3K_C2"/>
    <property type="match status" value="1"/>
</dbReference>